<evidence type="ECO:0000313" key="2">
    <source>
        <dbReference type="Proteomes" id="UP001609175"/>
    </source>
</evidence>
<dbReference type="Pfam" id="PF13376">
    <property type="entry name" value="OmdA"/>
    <property type="match status" value="1"/>
</dbReference>
<proteinExistence type="predicted"/>
<dbReference type="RefSeq" id="WP_395112942.1">
    <property type="nucleotide sequence ID" value="NZ_JBIMSO010000022.1"/>
</dbReference>
<sequence length="155" mass="17274">MSFRVRFDAVLEPLAWGSNTYTIIRIPSALADAAARWPTRRLDGSIDGLRLNLGLNKADPQVLIDTFVYIGAGLQRRLRVGPGDVVTCEFEPADPDLVPVPDDVAAALEIAHCRATWERKKASERRQLLMPIENAARENARAERIARLIRSLESE</sequence>
<dbReference type="Proteomes" id="UP001609175">
    <property type="component" value="Unassembled WGS sequence"/>
</dbReference>
<evidence type="ECO:0000313" key="1">
    <source>
        <dbReference type="EMBL" id="MFH5207548.1"/>
    </source>
</evidence>
<comment type="caution">
    <text evidence="1">The sequence shown here is derived from an EMBL/GenBank/DDBJ whole genome shotgun (WGS) entry which is preliminary data.</text>
</comment>
<gene>
    <name evidence="1" type="ORF">ACHIPZ_04845</name>
</gene>
<name>A0ABW7JIK4_9NOCA</name>
<accession>A0ABW7JIK4</accession>
<protein>
    <submittedName>
        <fullName evidence="1">YdeI/OmpD-associated family protein</fullName>
    </submittedName>
</protein>
<reference evidence="1 2" key="1">
    <citation type="submission" date="2024-10" db="EMBL/GenBank/DDBJ databases">
        <authorList>
            <person name="Riesco R."/>
        </authorList>
    </citation>
    <scope>NUCLEOTIDE SEQUENCE [LARGE SCALE GENOMIC DNA]</scope>
    <source>
        <strain evidence="1 2">NCIMB 15449</strain>
    </source>
</reference>
<organism evidence="1 2">
    <name type="scientific">Antrihabitans spumae</name>
    <dbReference type="NCBI Taxonomy" id="3373370"/>
    <lineage>
        <taxon>Bacteria</taxon>
        <taxon>Bacillati</taxon>
        <taxon>Actinomycetota</taxon>
        <taxon>Actinomycetes</taxon>
        <taxon>Mycobacteriales</taxon>
        <taxon>Nocardiaceae</taxon>
        <taxon>Antrihabitans</taxon>
    </lineage>
</organism>
<dbReference type="EMBL" id="JBIMSO010000022">
    <property type="protein sequence ID" value="MFH5207548.1"/>
    <property type="molecule type" value="Genomic_DNA"/>
</dbReference>